<protein>
    <submittedName>
        <fullName evidence="2">Carboxymuconolactone decarboxylase family protein</fullName>
    </submittedName>
</protein>
<evidence type="ECO:0000313" key="2">
    <source>
        <dbReference type="EMBL" id="WBP91017.1"/>
    </source>
</evidence>
<reference evidence="3" key="1">
    <citation type="submission" date="2022-12" db="EMBL/GenBank/DDBJ databases">
        <authorList>
            <person name="Mo P."/>
        </authorList>
    </citation>
    <scope>NUCLEOTIDE SEQUENCE [LARGE SCALE GENOMIC DNA]</scope>
    <source>
        <strain evidence="3">HUAS 3-15</strain>
    </source>
</reference>
<accession>A0ABY7QER4</accession>
<gene>
    <name evidence="2" type="ORF">O1G21_37550</name>
</gene>
<dbReference type="InterPro" id="IPR003779">
    <property type="entry name" value="CMD-like"/>
</dbReference>
<dbReference type="InterPro" id="IPR004675">
    <property type="entry name" value="AhpD_core"/>
</dbReference>
<dbReference type="Proteomes" id="UP001212821">
    <property type="component" value="Chromosome"/>
</dbReference>
<evidence type="ECO:0000259" key="1">
    <source>
        <dbReference type="Pfam" id="PF02627"/>
    </source>
</evidence>
<organism evidence="2 3">
    <name type="scientific">Kitasatospora cathayae</name>
    <dbReference type="NCBI Taxonomy" id="3004092"/>
    <lineage>
        <taxon>Bacteria</taxon>
        <taxon>Bacillati</taxon>
        <taxon>Actinomycetota</taxon>
        <taxon>Actinomycetes</taxon>
        <taxon>Kitasatosporales</taxon>
        <taxon>Streptomycetaceae</taxon>
        <taxon>Kitasatospora</taxon>
    </lineage>
</organism>
<dbReference type="RefSeq" id="WP_270150145.1">
    <property type="nucleotide sequence ID" value="NZ_CP115450.1"/>
</dbReference>
<dbReference type="InterPro" id="IPR029032">
    <property type="entry name" value="AhpD-like"/>
</dbReference>
<dbReference type="Pfam" id="PF02627">
    <property type="entry name" value="CMD"/>
    <property type="match status" value="1"/>
</dbReference>
<proteinExistence type="predicted"/>
<name>A0ABY7QER4_9ACTN</name>
<dbReference type="SUPFAM" id="SSF69118">
    <property type="entry name" value="AhpD-like"/>
    <property type="match status" value="1"/>
</dbReference>
<sequence>MEARLDPFAGPVMGKVLRAPDRGEPDPAGVGPAAGVRELVKLRAGQVDGCGFRVDVHVEDAVHAGEDASRLNLVGAWREATVFTDAVREGGSDAMCAGGAAVGTLVFAGRRVHGWCRLGLTTVEPVNDLAWRGLEGRSSVSLSPSSRSWPLGSGPWAVAVAGGGVVCREL</sequence>
<keyword evidence="3" id="KW-1185">Reference proteome</keyword>
<dbReference type="EMBL" id="CP115450">
    <property type="protein sequence ID" value="WBP91017.1"/>
    <property type="molecule type" value="Genomic_DNA"/>
</dbReference>
<dbReference type="Gene3D" id="1.20.1290.10">
    <property type="entry name" value="AhpD-like"/>
    <property type="match status" value="1"/>
</dbReference>
<feature type="domain" description="Carboxymuconolactone decarboxylase-like" evidence="1">
    <location>
        <begin position="36"/>
        <end position="88"/>
    </location>
</feature>
<dbReference type="NCBIfam" id="TIGR00778">
    <property type="entry name" value="ahpD_dom"/>
    <property type="match status" value="1"/>
</dbReference>
<evidence type="ECO:0000313" key="3">
    <source>
        <dbReference type="Proteomes" id="UP001212821"/>
    </source>
</evidence>